<sequence length="295" mass="32733">MQHVISRWFFPGALLASCVSFVAARATGGNLELAVAIPAAVTLVLAMVLERVAPFRPEWNRDDSDTGTDWFSMAALLAVIDPVLKWAGPMLVIVMYGRLDVANNLFPAGLPFVLQVAVAALIAEFGYYWAHRLHHSRPALWWLHALHHGSGRLYTVNNFRLHPLNYAVNYACGMLPLLAIGTPADVLYGYLALTYPVLMLQHANLPLRSGWLNYVFSTNEVHRWHHSAVSGEGDTNFGRSLVFWDIIFGTFRYQPQGANLPHAIGLYAGSAYPARAPYWRQVLSMFLPGCCKAAV</sequence>
<evidence type="ECO:0000256" key="5">
    <source>
        <dbReference type="SAM" id="Phobius"/>
    </source>
</evidence>
<evidence type="ECO:0000256" key="1">
    <source>
        <dbReference type="ARBA" id="ARBA00004370"/>
    </source>
</evidence>
<keyword evidence="8" id="KW-1185">Reference proteome</keyword>
<dbReference type="GO" id="GO:0016020">
    <property type="term" value="C:membrane"/>
    <property type="evidence" value="ECO:0007669"/>
    <property type="project" value="UniProtKB-SubCell"/>
</dbReference>
<accession>A0A7X2IP56</accession>
<dbReference type="GO" id="GO:0008610">
    <property type="term" value="P:lipid biosynthetic process"/>
    <property type="evidence" value="ECO:0007669"/>
    <property type="project" value="InterPro"/>
</dbReference>
<dbReference type="GO" id="GO:0005506">
    <property type="term" value="F:iron ion binding"/>
    <property type="evidence" value="ECO:0007669"/>
    <property type="project" value="InterPro"/>
</dbReference>
<keyword evidence="2 5" id="KW-0812">Transmembrane</keyword>
<dbReference type="RefSeq" id="WP_154376152.1">
    <property type="nucleotide sequence ID" value="NZ_WKJJ01000010.1"/>
</dbReference>
<name>A0A7X2IP56_9BURK</name>
<dbReference type="PANTHER" id="PTHR11863">
    <property type="entry name" value="STEROL DESATURASE"/>
    <property type="match status" value="1"/>
</dbReference>
<dbReference type="InterPro" id="IPR050307">
    <property type="entry name" value="Sterol_Desaturase_Related"/>
</dbReference>
<dbReference type="GO" id="GO:0016491">
    <property type="term" value="F:oxidoreductase activity"/>
    <property type="evidence" value="ECO:0007669"/>
    <property type="project" value="InterPro"/>
</dbReference>
<evidence type="ECO:0000256" key="4">
    <source>
        <dbReference type="ARBA" id="ARBA00023136"/>
    </source>
</evidence>
<feature type="transmembrane region" description="Helical" evidence="5">
    <location>
        <begin position="74"/>
        <end position="96"/>
    </location>
</feature>
<dbReference type="Pfam" id="PF04116">
    <property type="entry name" value="FA_hydroxylase"/>
    <property type="match status" value="1"/>
</dbReference>
<dbReference type="PROSITE" id="PS51257">
    <property type="entry name" value="PROKAR_LIPOPROTEIN"/>
    <property type="match status" value="1"/>
</dbReference>
<dbReference type="EMBL" id="WKJJ01000010">
    <property type="protein sequence ID" value="MRV73521.1"/>
    <property type="molecule type" value="Genomic_DNA"/>
</dbReference>
<evidence type="ECO:0000256" key="3">
    <source>
        <dbReference type="ARBA" id="ARBA00022989"/>
    </source>
</evidence>
<comment type="caution">
    <text evidence="7">The sequence shown here is derived from an EMBL/GenBank/DDBJ whole genome shotgun (WGS) entry which is preliminary data.</text>
</comment>
<dbReference type="Proteomes" id="UP000446768">
    <property type="component" value="Unassembled WGS sequence"/>
</dbReference>
<organism evidence="7 8">
    <name type="scientific">Pseudoduganella rivuli</name>
    <dbReference type="NCBI Taxonomy" id="2666085"/>
    <lineage>
        <taxon>Bacteria</taxon>
        <taxon>Pseudomonadati</taxon>
        <taxon>Pseudomonadota</taxon>
        <taxon>Betaproteobacteria</taxon>
        <taxon>Burkholderiales</taxon>
        <taxon>Oxalobacteraceae</taxon>
        <taxon>Telluria group</taxon>
        <taxon>Pseudoduganella</taxon>
    </lineage>
</organism>
<protein>
    <recommendedName>
        <fullName evidence="6">Fatty acid hydroxylase domain-containing protein</fullName>
    </recommendedName>
</protein>
<keyword evidence="4 5" id="KW-0472">Membrane</keyword>
<comment type="subcellular location">
    <subcellularLocation>
        <location evidence="1">Membrane</location>
    </subcellularLocation>
</comment>
<feature type="domain" description="Fatty acid hydroxylase" evidence="6">
    <location>
        <begin position="117"/>
        <end position="250"/>
    </location>
</feature>
<proteinExistence type="predicted"/>
<evidence type="ECO:0000313" key="8">
    <source>
        <dbReference type="Proteomes" id="UP000446768"/>
    </source>
</evidence>
<keyword evidence="3 5" id="KW-1133">Transmembrane helix</keyword>
<evidence type="ECO:0000256" key="2">
    <source>
        <dbReference type="ARBA" id="ARBA00022692"/>
    </source>
</evidence>
<dbReference type="InterPro" id="IPR006694">
    <property type="entry name" value="Fatty_acid_hydroxylase"/>
</dbReference>
<reference evidence="7 8" key="1">
    <citation type="submission" date="2019-11" db="EMBL/GenBank/DDBJ databases">
        <title>Novel species isolated from a subtropical stream in China.</title>
        <authorList>
            <person name="Lu H."/>
        </authorList>
    </citation>
    <scope>NUCLEOTIDE SEQUENCE [LARGE SCALE GENOMIC DNA]</scope>
    <source>
        <strain evidence="7 8">FT92W</strain>
    </source>
</reference>
<feature type="transmembrane region" description="Helical" evidence="5">
    <location>
        <begin position="34"/>
        <end position="53"/>
    </location>
</feature>
<dbReference type="AlphaFoldDB" id="A0A7X2IP56"/>
<evidence type="ECO:0000313" key="7">
    <source>
        <dbReference type="EMBL" id="MRV73521.1"/>
    </source>
</evidence>
<feature type="transmembrane region" description="Helical" evidence="5">
    <location>
        <begin position="108"/>
        <end position="130"/>
    </location>
</feature>
<evidence type="ECO:0000259" key="6">
    <source>
        <dbReference type="Pfam" id="PF04116"/>
    </source>
</evidence>
<gene>
    <name evidence="7" type="ORF">GJ700_17550</name>
</gene>